<proteinExistence type="predicted"/>
<keyword evidence="1" id="KW-1133">Transmembrane helix</keyword>
<sequence length="218" mass="24767">MESALFIAGSLAFVGAIFGLNWYLAKKRTETMQAYSESRGYTLEGDAHSIGAQLHDFKLFNQGHSARIRNAMRGVKETGAVHICDYQYSTGSGKNRTTHHQTIALLHTPGRRAPHFFMRRQVRFLDAIGKVFGGQDINFEEDSDFSKTWVLQSNGDEALLRRFLSPALREHLNRLAHRNLVVEVNGDLMVIHQSRRLGKHEDIDALLADAVNIRRHWN</sequence>
<evidence type="ECO:0000313" key="2">
    <source>
        <dbReference type="EMBL" id="PZR11059.1"/>
    </source>
</evidence>
<name>A0A2W5T6B8_9BACT</name>
<gene>
    <name evidence="2" type="ORF">DI536_18130</name>
</gene>
<keyword evidence="1" id="KW-0472">Membrane</keyword>
<dbReference type="AlphaFoldDB" id="A0A2W5T6B8"/>
<comment type="caution">
    <text evidence="2">The sequence shown here is derived from an EMBL/GenBank/DDBJ whole genome shotgun (WGS) entry which is preliminary data.</text>
</comment>
<keyword evidence="1" id="KW-0812">Transmembrane</keyword>
<organism evidence="2 3">
    <name type="scientific">Archangium gephyra</name>
    <dbReference type="NCBI Taxonomy" id="48"/>
    <lineage>
        <taxon>Bacteria</taxon>
        <taxon>Pseudomonadati</taxon>
        <taxon>Myxococcota</taxon>
        <taxon>Myxococcia</taxon>
        <taxon>Myxococcales</taxon>
        <taxon>Cystobacterineae</taxon>
        <taxon>Archangiaceae</taxon>
        <taxon>Archangium</taxon>
    </lineage>
</organism>
<evidence type="ECO:0000256" key="1">
    <source>
        <dbReference type="SAM" id="Phobius"/>
    </source>
</evidence>
<accession>A0A2W5T6B8</accession>
<evidence type="ECO:0000313" key="3">
    <source>
        <dbReference type="Proteomes" id="UP000249061"/>
    </source>
</evidence>
<dbReference type="Proteomes" id="UP000249061">
    <property type="component" value="Unassembled WGS sequence"/>
</dbReference>
<protein>
    <submittedName>
        <fullName evidence="2">Uncharacterized protein</fullName>
    </submittedName>
</protein>
<reference evidence="2 3" key="1">
    <citation type="submission" date="2017-08" db="EMBL/GenBank/DDBJ databases">
        <title>Infants hospitalized years apart are colonized by the same room-sourced microbial strains.</title>
        <authorList>
            <person name="Brooks B."/>
            <person name="Olm M.R."/>
            <person name="Firek B.A."/>
            <person name="Baker R."/>
            <person name="Thomas B.C."/>
            <person name="Morowitz M.J."/>
            <person name="Banfield J.F."/>
        </authorList>
    </citation>
    <scope>NUCLEOTIDE SEQUENCE [LARGE SCALE GENOMIC DNA]</scope>
    <source>
        <strain evidence="2">S2_003_000_R2_14</strain>
    </source>
</reference>
<dbReference type="EMBL" id="QFQP01000015">
    <property type="protein sequence ID" value="PZR11059.1"/>
    <property type="molecule type" value="Genomic_DNA"/>
</dbReference>
<feature type="transmembrane region" description="Helical" evidence="1">
    <location>
        <begin position="6"/>
        <end position="25"/>
    </location>
</feature>